<gene>
    <name evidence="1" type="ORF">BDN72DRAFT_834607</name>
</gene>
<organism evidence="1 2">
    <name type="scientific">Pluteus cervinus</name>
    <dbReference type="NCBI Taxonomy" id="181527"/>
    <lineage>
        <taxon>Eukaryota</taxon>
        <taxon>Fungi</taxon>
        <taxon>Dikarya</taxon>
        <taxon>Basidiomycota</taxon>
        <taxon>Agaricomycotina</taxon>
        <taxon>Agaricomycetes</taxon>
        <taxon>Agaricomycetidae</taxon>
        <taxon>Agaricales</taxon>
        <taxon>Pluteineae</taxon>
        <taxon>Pluteaceae</taxon>
        <taxon>Pluteus</taxon>
    </lineage>
</organism>
<dbReference type="Proteomes" id="UP000308600">
    <property type="component" value="Unassembled WGS sequence"/>
</dbReference>
<keyword evidence="2" id="KW-1185">Reference proteome</keyword>
<proteinExistence type="predicted"/>
<reference evidence="1 2" key="1">
    <citation type="journal article" date="2019" name="Nat. Ecol. Evol.">
        <title>Megaphylogeny resolves global patterns of mushroom evolution.</title>
        <authorList>
            <person name="Varga T."/>
            <person name="Krizsan K."/>
            <person name="Foldi C."/>
            <person name="Dima B."/>
            <person name="Sanchez-Garcia M."/>
            <person name="Sanchez-Ramirez S."/>
            <person name="Szollosi G.J."/>
            <person name="Szarkandi J.G."/>
            <person name="Papp V."/>
            <person name="Albert L."/>
            <person name="Andreopoulos W."/>
            <person name="Angelini C."/>
            <person name="Antonin V."/>
            <person name="Barry K.W."/>
            <person name="Bougher N.L."/>
            <person name="Buchanan P."/>
            <person name="Buyck B."/>
            <person name="Bense V."/>
            <person name="Catcheside P."/>
            <person name="Chovatia M."/>
            <person name="Cooper J."/>
            <person name="Damon W."/>
            <person name="Desjardin D."/>
            <person name="Finy P."/>
            <person name="Geml J."/>
            <person name="Haridas S."/>
            <person name="Hughes K."/>
            <person name="Justo A."/>
            <person name="Karasinski D."/>
            <person name="Kautmanova I."/>
            <person name="Kiss B."/>
            <person name="Kocsube S."/>
            <person name="Kotiranta H."/>
            <person name="LaButti K.M."/>
            <person name="Lechner B.E."/>
            <person name="Liimatainen K."/>
            <person name="Lipzen A."/>
            <person name="Lukacs Z."/>
            <person name="Mihaltcheva S."/>
            <person name="Morgado L.N."/>
            <person name="Niskanen T."/>
            <person name="Noordeloos M.E."/>
            <person name="Ohm R.A."/>
            <person name="Ortiz-Santana B."/>
            <person name="Ovrebo C."/>
            <person name="Racz N."/>
            <person name="Riley R."/>
            <person name="Savchenko A."/>
            <person name="Shiryaev A."/>
            <person name="Soop K."/>
            <person name="Spirin V."/>
            <person name="Szebenyi C."/>
            <person name="Tomsovsky M."/>
            <person name="Tulloss R.E."/>
            <person name="Uehling J."/>
            <person name="Grigoriev I.V."/>
            <person name="Vagvolgyi C."/>
            <person name="Papp T."/>
            <person name="Martin F.M."/>
            <person name="Miettinen O."/>
            <person name="Hibbett D.S."/>
            <person name="Nagy L.G."/>
        </authorList>
    </citation>
    <scope>NUCLEOTIDE SEQUENCE [LARGE SCALE GENOMIC DNA]</scope>
    <source>
        <strain evidence="1 2">NL-1719</strain>
    </source>
</reference>
<protein>
    <submittedName>
        <fullName evidence="1">Uncharacterized protein</fullName>
    </submittedName>
</protein>
<accession>A0ACD3B6E1</accession>
<evidence type="ECO:0000313" key="2">
    <source>
        <dbReference type="Proteomes" id="UP000308600"/>
    </source>
</evidence>
<sequence length="63" mass="6365">MPAIDSPSEAHGQGYGVAGPGTTPNQADEARGDNAPADPASKEPKGTDGGDEDFDLFVSLFST</sequence>
<evidence type="ECO:0000313" key="1">
    <source>
        <dbReference type="EMBL" id="TFK73481.1"/>
    </source>
</evidence>
<dbReference type="EMBL" id="ML208275">
    <property type="protein sequence ID" value="TFK73481.1"/>
    <property type="molecule type" value="Genomic_DNA"/>
</dbReference>
<name>A0ACD3B6E1_9AGAR</name>